<reference evidence="2 3" key="1">
    <citation type="journal article" date="2015" name="Genome Announc.">
        <title>Complete Genome Sequence of Sedimenticola thiotaurini Strain SIP-G1, a Polyphosphate- and Polyhydroxyalkanoate-Accumulating Sulfur-Oxidizing Gammaproteobacterium Isolated from Salt Marsh Sediments.</title>
        <authorList>
            <person name="Flood B.E."/>
            <person name="Jones D.S."/>
            <person name="Bailey J.V."/>
        </authorList>
    </citation>
    <scope>NUCLEOTIDE SEQUENCE [LARGE SCALE GENOMIC DNA]</scope>
    <source>
        <strain evidence="2 3">SIP-G1</strain>
    </source>
</reference>
<dbReference type="Proteomes" id="UP000034410">
    <property type="component" value="Chromosome"/>
</dbReference>
<protein>
    <recommendedName>
        <fullName evidence="4">Translesion DNA synthesis-associated protein ImuA</fullName>
    </recommendedName>
</protein>
<dbReference type="InterPro" id="IPR050356">
    <property type="entry name" value="SulA_CellDiv_inhibitor"/>
</dbReference>
<proteinExistence type="predicted"/>
<organism evidence="2 3">
    <name type="scientific">Sedimenticola thiotaurini</name>
    <dbReference type="NCBI Taxonomy" id="1543721"/>
    <lineage>
        <taxon>Bacteria</taxon>
        <taxon>Pseudomonadati</taxon>
        <taxon>Pseudomonadota</taxon>
        <taxon>Gammaproteobacteria</taxon>
        <taxon>Chromatiales</taxon>
        <taxon>Sedimenticolaceae</taxon>
        <taxon>Sedimenticola</taxon>
    </lineage>
</organism>
<keyword evidence="1" id="KW-0227">DNA damage</keyword>
<dbReference type="AlphaFoldDB" id="A0A0F7K2D4"/>
<dbReference type="PANTHER" id="PTHR35369">
    <property type="entry name" value="BLR3025 PROTEIN-RELATED"/>
    <property type="match status" value="1"/>
</dbReference>
<dbReference type="SUPFAM" id="SSF52540">
    <property type="entry name" value="P-loop containing nucleoside triphosphate hydrolases"/>
    <property type="match status" value="1"/>
</dbReference>
<dbReference type="GO" id="GO:0006281">
    <property type="term" value="P:DNA repair"/>
    <property type="evidence" value="ECO:0007669"/>
    <property type="project" value="TreeGrafter"/>
</dbReference>
<evidence type="ECO:0000256" key="1">
    <source>
        <dbReference type="ARBA" id="ARBA00022763"/>
    </source>
</evidence>
<dbReference type="InterPro" id="IPR047610">
    <property type="entry name" value="ImuA_translesion"/>
</dbReference>
<keyword evidence="3" id="KW-1185">Reference proteome</keyword>
<evidence type="ECO:0000313" key="2">
    <source>
        <dbReference type="EMBL" id="AKH22032.1"/>
    </source>
</evidence>
<sequence length="186" mass="19812">MILGHQPKTLATGYPELDRLLTGGGWPGAALTELLLDHHGIGELGLLRPLLGQLGQSGQPVVWISPPYIPYAPALRQAQVAPENMRWLSPDNPGDAAWVAEQCLRSGSCGAVLFWPKAVNTRILRRLQLAAEQGECPGFLFRPRAAASQSSPAALRLLLNASSQGLGVELLKCRGRRPGVGACLAV</sequence>
<dbReference type="EMBL" id="CP011412">
    <property type="protein sequence ID" value="AKH22032.1"/>
    <property type="molecule type" value="Genomic_DNA"/>
</dbReference>
<dbReference type="Gene3D" id="3.40.50.300">
    <property type="entry name" value="P-loop containing nucleotide triphosphate hydrolases"/>
    <property type="match status" value="1"/>
</dbReference>
<dbReference type="NCBIfam" id="NF033429">
    <property type="entry name" value="ImuA_translesion"/>
    <property type="match status" value="1"/>
</dbReference>
<evidence type="ECO:0000313" key="3">
    <source>
        <dbReference type="Proteomes" id="UP000034410"/>
    </source>
</evidence>
<dbReference type="PANTHER" id="PTHR35369:SF3">
    <property type="entry name" value="TRANSLESION DNA SYNTHESIS-ASSOCIATED PROTEIN IMUA"/>
    <property type="match status" value="1"/>
</dbReference>
<dbReference type="InterPro" id="IPR027417">
    <property type="entry name" value="P-loop_NTPase"/>
</dbReference>
<dbReference type="InterPro" id="IPR017166">
    <property type="entry name" value="UCP037290"/>
</dbReference>
<evidence type="ECO:0008006" key="4">
    <source>
        <dbReference type="Google" id="ProtNLM"/>
    </source>
</evidence>
<dbReference type="KEGG" id="seds:AAY24_03880"/>
<accession>A0A0F7K2D4</accession>
<gene>
    <name evidence="2" type="ORF">AAY24_03880</name>
</gene>
<dbReference type="PIRSF" id="PIRSF037290">
    <property type="entry name" value="UCP037290"/>
    <property type="match status" value="1"/>
</dbReference>
<name>A0A0F7K2D4_9GAMM</name>